<dbReference type="InterPro" id="IPR000086">
    <property type="entry name" value="NUDIX_hydrolase_dom"/>
</dbReference>
<evidence type="ECO:0000256" key="2">
    <source>
        <dbReference type="ARBA" id="ARBA00022801"/>
    </source>
</evidence>
<dbReference type="EMBL" id="AP024601">
    <property type="protein sequence ID" value="BCU81669.1"/>
    <property type="molecule type" value="Genomic_DNA"/>
</dbReference>
<evidence type="ECO:0000256" key="1">
    <source>
        <dbReference type="ARBA" id="ARBA00001946"/>
    </source>
</evidence>
<dbReference type="InterPro" id="IPR015797">
    <property type="entry name" value="NUDIX_hydrolase-like_dom_sf"/>
</dbReference>
<keyword evidence="2" id="KW-0378">Hydrolase</keyword>
<dbReference type="PROSITE" id="PS51462">
    <property type="entry name" value="NUDIX"/>
    <property type="match status" value="1"/>
</dbReference>
<dbReference type="PANTHER" id="PTHR11839:SF18">
    <property type="entry name" value="NUDIX HYDROLASE DOMAIN-CONTAINING PROTEIN"/>
    <property type="match status" value="1"/>
</dbReference>
<evidence type="ECO:0000313" key="5">
    <source>
        <dbReference type="Proteomes" id="UP000677436"/>
    </source>
</evidence>
<evidence type="ECO:0000259" key="3">
    <source>
        <dbReference type="PROSITE" id="PS51462"/>
    </source>
</evidence>
<dbReference type="KEGG" id="pabs:JIR001_14520"/>
<comment type="cofactor">
    <cofactor evidence="1">
        <name>Mg(2+)</name>
        <dbReference type="ChEBI" id="CHEBI:18420"/>
    </cofactor>
</comment>
<dbReference type="Proteomes" id="UP000677436">
    <property type="component" value="Chromosome"/>
</dbReference>
<dbReference type="SUPFAM" id="SSF55811">
    <property type="entry name" value="Nudix"/>
    <property type="match status" value="1"/>
</dbReference>
<organism evidence="4 5">
    <name type="scientific">Polycladomyces abyssicola</name>
    <dbReference type="NCBI Taxonomy" id="1125966"/>
    <lineage>
        <taxon>Bacteria</taxon>
        <taxon>Bacillati</taxon>
        <taxon>Bacillota</taxon>
        <taxon>Bacilli</taxon>
        <taxon>Bacillales</taxon>
        <taxon>Thermoactinomycetaceae</taxon>
        <taxon>Polycladomyces</taxon>
    </lineage>
</organism>
<dbReference type="PROSITE" id="PS00893">
    <property type="entry name" value="NUDIX_BOX"/>
    <property type="match status" value="1"/>
</dbReference>
<name>A0A8D5UG64_9BACL</name>
<dbReference type="Pfam" id="PF00293">
    <property type="entry name" value="NUDIX"/>
    <property type="match status" value="1"/>
</dbReference>
<dbReference type="GO" id="GO:0016787">
    <property type="term" value="F:hydrolase activity"/>
    <property type="evidence" value="ECO:0007669"/>
    <property type="project" value="UniProtKB-KW"/>
</dbReference>
<dbReference type="GO" id="GO:0005829">
    <property type="term" value="C:cytosol"/>
    <property type="evidence" value="ECO:0007669"/>
    <property type="project" value="TreeGrafter"/>
</dbReference>
<gene>
    <name evidence="4" type="ORF">JIR001_14520</name>
</gene>
<reference evidence="4" key="1">
    <citation type="journal article" date="2013" name="Int. J. Syst. Evol. Microbiol.">
        <title>Polycladomyces abyssicola gen. nov., sp. nov., a thermophilic filamentous bacterium isolated from hemipelagic sediment.</title>
        <authorList>
            <person name="Tsubouchi T."/>
            <person name="Shimane Y."/>
            <person name="Mori K."/>
            <person name="Usui K."/>
            <person name="Hiraki T."/>
            <person name="Tame A."/>
            <person name="Uematsu K."/>
            <person name="Maruyama T."/>
            <person name="Hatada Y."/>
        </authorList>
    </citation>
    <scope>NUCLEOTIDE SEQUENCE</scope>
    <source>
        <strain evidence="4">JIR-001</strain>
    </source>
</reference>
<evidence type="ECO:0000313" key="4">
    <source>
        <dbReference type="EMBL" id="BCU81669.1"/>
    </source>
</evidence>
<protein>
    <submittedName>
        <fullName evidence="4">ADP-ribose pyrophosphatase</fullName>
    </submittedName>
</protein>
<feature type="domain" description="Nudix hydrolase" evidence="3">
    <location>
        <begin position="40"/>
        <end position="169"/>
    </location>
</feature>
<dbReference type="GO" id="GO:0006753">
    <property type="term" value="P:nucleoside phosphate metabolic process"/>
    <property type="evidence" value="ECO:0007669"/>
    <property type="project" value="TreeGrafter"/>
</dbReference>
<keyword evidence="5" id="KW-1185">Reference proteome</keyword>
<dbReference type="Gene3D" id="3.90.79.10">
    <property type="entry name" value="Nucleoside Triphosphate Pyrophosphohydrolase"/>
    <property type="match status" value="1"/>
</dbReference>
<dbReference type="PANTHER" id="PTHR11839">
    <property type="entry name" value="UDP/ADP-SUGAR PYROPHOSPHATASE"/>
    <property type="match status" value="1"/>
</dbReference>
<dbReference type="AlphaFoldDB" id="A0A8D5UG64"/>
<proteinExistence type="predicted"/>
<dbReference type="RefSeq" id="WP_212774858.1">
    <property type="nucleotide sequence ID" value="NZ_AP024601.1"/>
</dbReference>
<dbReference type="GO" id="GO:0019693">
    <property type="term" value="P:ribose phosphate metabolic process"/>
    <property type="evidence" value="ECO:0007669"/>
    <property type="project" value="TreeGrafter"/>
</dbReference>
<sequence>MSRLEEKTIKSQTIYEGNIIRLQLDQVTLPDGRTSQREIVKHPGAVAVVAITDEKKLVLVRQFRKPLEKTILEIPAGKLEPGEDPRVCAFRELKEETGYRAEEMTPLVSFYTSPGFADEIIHLYVASGLHRGEARPDQDEFVELVELTLPEAWQRIADGEICDAKTVAAVYHWQLKEMQG</sequence>
<accession>A0A8D5UG64</accession>
<dbReference type="FunFam" id="3.90.79.10:FF:000024">
    <property type="entry name" value="ADP-ribose pyrophosphatase"/>
    <property type="match status" value="1"/>
</dbReference>
<reference evidence="4" key="2">
    <citation type="journal article" date="2021" name="Microbiol. Resour. Announc.">
        <title>Complete Genome Sequence of Polycladomyces abyssicola JIR-001T, Isolated from Hemipelagic Sediment in Deep Seawater.</title>
        <authorList>
            <person name="Tsubouchi T."/>
            <person name="Kaneko Y."/>
        </authorList>
    </citation>
    <scope>NUCLEOTIDE SEQUENCE</scope>
    <source>
        <strain evidence="4">JIR-001</strain>
    </source>
</reference>
<dbReference type="InterPro" id="IPR020084">
    <property type="entry name" value="NUDIX_hydrolase_CS"/>
</dbReference>